<sequence length="45" mass="5229">MIITDDTKESSQAIVSVSMAEYVNDYTIRIHFSDRTTKWSISKIF</sequence>
<evidence type="ECO:0000313" key="2">
    <source>
        <dbReference type="Proteomes" id="UP001302349"/>
    </source>
</evidence>
<dbReference type="RefSeq" id="WP_317490771.1">
    <property type="nucleotide sequence ID" value="NZ_CP136051.1"/>
</dbReference>
<dbReference type="EMBL" id="CP136051">
    <property type="protein sequence ID" value="WOK08125.1"/>
    <property type="molecule type" value="Genomic_DNA"/>
</dbReference>
<dbReference type="Proteomes" id="UP001302349">
    <property type="component" value="Chromosome"/>
</dbReference>
<gene>
    <name evidence="1" type="ORF">RT717_05690</name>
</gene>
<reference evidence="1 2" key="1">
    <citation type="journal article" date="2023" name="Microbiol. Resour. Announc.">
        <title>Complete Genome Sequence of Imperialibacter roseus strain P4T.</title>
        <authorList>
            <person name="Tizabi D.R."/>
            <person name="Bachvaroff T."/>
            <person name="Hill R.T."/>
        </authorList>
    </citation>
    <scope>NUCLEOTIDE SEQUENCE [LARGE SCALE GENOMIC DNA]</scope>
    <source>
        <strain evidence="1 2">P4T</strain>
    </source>
</reference>
<evidence type="ECO:0000313" key="1">
    <source>
        <dbReference type="EMBL" id="WOK08125.1"/>
    </source>
</evidence>
<keyword evidence="2" id="KW-1185">Reference proteome</keyword>
<organism evidence="1 2">
    <name type="scientific">Imperialibacter roseus</name>
    <dbReference type="NCBI Taxonomy" id="1324217"/>
    <lineage>
        <taxon>Bacteria</taxon>
        <taxon>Pseudomonadati</taxon>
        <taxon>Bacteroidota</taxon>
        <taxon>Cytophagia</taxon>
        <taxon>Cytophagales</taxon>
        <taxon>Flammeovirgaceae</taxon>
        <taxon>Imperialibacter</taxon>
    </lineage>
</organism>
<name>A0ABZ0IW10_9BACT</name>
<proteinExistence type="predicted"/>
<accession>A0ABZ0IW10</accession>
<protein>
    <submittedName>
        <fullName evidence="1">Uncharacterized protein</fullName>
    </submittedName>
</protein>